<dbReference type="Gene3D" id="3.20.20.80">
    <property type="entry name" value="Glycosidases"/>
    <property type="match status" value="1"/>
</dbReference>
<name>A0A7N0V915_KALFE</name>
<reference evidence="2" key="1">
    <citation type="submission" date="2021-01" db="UniProtKB">
        <authorList>
            <consortium name="EnsemblPlants"/>
        </authorList>
    </citation>
    <scope>IDENTIFICATION</scope>
</reference>
<keyword evidence="3" id="KW-1185">Reference proteome</keyword>
<accession>A0A7N0V915</accession>
<dbReference type="OMA" id="VIRICHR"/>
<evidence type="ECO:0008006" key="4">
    <source>
        <dbReference type="Google" id="ProtNLM"/>
    </source>
</evidence>
<dbReference type="Proteomes" id="UP000594263">
    <property type="component" value="Unplaced"/>
</dbReference>
<sequence>MGSSNLRLLLFFLIAFAPGFALSQVLFQGFSWESWKKEGGLYNSLKGSAPDLAASGITHVWLPPASQAASNEGESNG</sequence>
<feature type="signal peptide" evidence="1">
    <location>
        <begin position="1"/>
        <end position="23"/>
    </location>
</feature>
<dbReference type="SUPFAM" id="SSF51445">
    <property type="entry name" value="(Trans)glycosidases"/>
    <property type="match status" value="1"/>
</dbReference>
<dbReference type="AlphaFoldDB" id="A0A7N0V915"/>
<protein>
    <recommendedName>
        <fullName evidence="4">Alpha-amylase</fullName>
    </recommendedName>
</protein>
<organism evidence="2 3">
    <name type="scientific">Kalanchoe fedtschenkoi</name>
    <name type="common">Lavender scallops</name>
    <name type="synonym">South American air plant</name>
    <dbReference type="NCBI Taxonomy" id="63787"/>
    <lineage>
        <taxon>Eukaryota</taxon>
        <taxon>Viridiplantae</taxon>
        <taxon>Streptophyta</taxon>
        <taxon>Embryophyta</taxon>
        <taxon>Tracheophyta</taxon>
        <taxon>Spermatophyta</taxon>
        <taxon>Magnoliopsida</taxon>
        <taxon>eudicotyledons</taxon>
        <taxon>Gunneridae</taxon>
        <taxon>Pentapetalae</taxon>
        <taxon>Saxifragales</taxon>
        <taxon>Crassulaceae</taxon>
        <taxon>Kalanchoe</taxon>
    </lineage>
</organism>
<evidence type="ECO:0000256" key="1">
    <source>
        <dbReference type="SAM" id="SignalP"/>
    </source>
</evidence>
<evidence type="ECO:0000313" key="3">
    <source>
        <dbReference type="Proteomes" id="UP000594263"/>
    </source>
</evidence>
<proteinExistence type="predicted"/>
<keyword evidence="1" id="KW-0732">Signal</keyword>
<dbReference type="Gramene" id="Kaladp0279s0003.1.v1.1">
    <property type="protein sequence ID" value="Kaladp0279s0003.1.v1.1"/>
    <property type="gene ID" value="Kaladp0279s0003.v1.1"/>
</dbReference>
<dbReference type="InterPro" id="IPR017853">
    <property type="entry name" value="GH"/>
</dbReference>
<dbReference type="EnsemblPlants" id="Kaladp0279s0003.1.v1.1">
    <property type="protein sequence ID" value="Kaladp0279s0003.1.v1.1"/>
    <property type="gene ID" value="Kaladp0279s0003.v1.1"/>
</dbReference>
<feature type="chain" id="PRO_5029870293" description="Alpha-amylase" evidence="1">
    <location>
        <begin position="24"/>
        <end position="77"/>
    </location>
</feature>
<evidence type="ECO:0000313" key="2">
    <source>
        <dbReference type="EnsemblPlants" id="Kaladp0279s0003.1.v1.1"/>
    </source>
</evidence>